<name>A0ACD5UX60_AVESA</name>
<reference evidence="1" key="2">
    <citation type="submission" date="2025-09" db="UniProtKB">
        <authorList>
            <consortium name="EnsemblPlants"/>
        </authorList>
    </citation>
    <scope>IDENTIFICATION</scope>
</reference>
<dbReference type="Proteomes" id="UP001732700">
    <property type="component" value="Chromosome 2D"/>
</dbReference>
<accession>A0ACD5UX60</accession>
<dbReference type="EnsemblPlants" id="AVESA.00010b.r2.2DG0330130.1">
    <property type="protein sequence ID" value="AVESA.00010b.r2.2DG0330130.1.CDS.1"/>
    <property type="gene ID" value="AVESA.00010b.r2.2DG0330130"/>
</dbReference>
<evidence type="ECO:0000313" key="1">
    <source>
        <dbReference type="EnsemblPlants" id="AVESA.00010b.r2.2DG0330130.1.CDS.1"/>
    </source>
</evidence>
<proteinExistence type="predicted"/>
<sequence length="130" mass="14652">MILWRAFHIRNEVVHDKTPPPLDVSKGFLLSYVQSLIQIKHHEDSIFHAPSVAVPSHPQWSPPPLSWIKLNTDGSFGAAGDAGAEIVVRDHLDAILSSSCCWGWPWRHTPKPALRRQTPLSSFSLPHRLR</sequence>
<reference evidence="1" key="1">
    <citation type="submission" date="2021-05" db="EMBL/GenBank/DDBJ databases">
        <authorList>
            <person name="Scholz U."/>
            <person name="Mascher M."/>
            <person name="Fiebig A."/>
        </authorList>
    </citation>
    <scope>NUCLEOTIDE SEQUENCE [LARGE SCALE GENOMIC DNA]</scope>
</reference>
<keyword evidence="2" id="KW-1185">Reference proteome</keyword>
<organism evidence="1 2">
    <name type="scientific">Avena sativa</name>
    <name type="common">Oat</name>
    <dbReference type="NCBI Taxonomy" id="4498"/>
    <lineage>
        <taxon>Eukaryota</taxon>
        <taxon>Viridiplantae</taxon>
        <taxon>Streptophyta</taxon>
        <taxon>Embryophyta</taxon>
        <taxon>Tracheophyta</taxon>
        <taxon>Spermatophyta</taxon>
        <taxon>Magnoliopsida</taxon>
        <taxon>Liliopsida</taxon>
        <taxon>Poales</taxon>
        <taxon>Poaceae</taxon>
        <taxon>BOP clade</taxon>
        <taxon>Pooideae</taxon>
        <taxon>Poodae</taxon>
        <taxon>Poeae</taxon>
        <taxon>Poeae Chloroplast Group 1 (Aveneae type)</taxon>
        <taxon>Aveninae</taxon>
        <taxon>Avena</taxon>
    </lineage>
</organism>
<evidence type="ECO:0000313" key="2">
    <source>
        <dbReference type="Proteomes" id="UP001732700"/>
    </source>
</evidence>
<protein>
    <submittedName>
        <fullName evidence="1">Uncharacterized protein</fullName>
    </submittedName>
</protein>